<dbReference type="Proteomes" id="UP000054498">
    <property type="component" value="Unassembled WGS sequence"/>
</dbReference>
<dbReference type="STRING" id="145388.A0A0D2MET4"/>
<keyword evidence="3" id="KW-1185">Reference proteome</keyword>
<accession>A0A0D2MET4</accession>
<dbReference type="OrthoDB" id="10607651at2759"/>
<sequence>MGRTIVVGQRSLERAGLAFAATELWREGDTIVLVHVAAVLPPSTVTLHSAPQTTFSVDPHGDLPKELLDKVTSAVRSRVVAGIEAPGAVQLPITLKVELLPSQEWGAALARDAADAIVNAARGAGASVLVLARDEEDGAGAADDGEGGARPEAPSGVEALPAPLKAAAGVVERVVADVQRVGGELGKRLVQGAPLSEEVLRRADGLAVVLVPAGFGGERDAVAAARSGAHGEGGAGEAVPTGVEAGLDDGRA</sequence>
<dbReference type="AlphaFoldDB" id="A0A0D2MET4"/>
<proteinExistence type="predicted"/>
<organism evidence="2 3">
    <name type="scientific">Monoraphidium neglectum</name>
    <dbReference type="NCBI Taxonomy" id="145388"/>
    <lineage>
        <taxon>Eukaryota</taxon>
        <taxon>Viridiplantae</taxon>
        <taxon>Chlorophyta</taxon>
        <taxon>core chlorophytes</taxon>
        <taxon>Chlorophyceae</taxon>
        <taxon>CS clade</taxon>
        <taxon>Sphaeropleales</taxon>
        <taxon>Selenastraceae</taxon>
        <taxon>Monoraphidium</taxon>
    </lineage>
</organism>
<name>A0A0D2MET4_9CHLO</name>
<dbReference type="GeneID" id="25739201"/>
<reference evidence="2 3" key="1">
    <citation type="journal article" date="2013" name="BMC Genomics">
        <title>Reconstruction of the lipid metabolism for the microalga Monoraphidium neglectum from its genome sequence reveals characteristics suitable for biofuel production.</title>
        <authorList>
            <person name="Bogen C."/>
            <person name="Al-Dilaimi A."/>
            <person name="Albersmeier A."/>
            <person name="Wichmann J."/>
            <person name="Grundmann M."/>
            <person name="Rupp O."/>
            <person name="Lauersen K.J."/>
            <person name="Blifernez-Klassen O."/>
            <person name="Kalinowski J."/>
            <person name="Goesmann A."/>
            <person name="Mussgnug J.H."/>
            <person name="Kruse O."/>
        </authorList>
    </citation>
    <scope>NUCLEOTIDE SEQUENCE [LARGE SCALE GENOMIC DNA]</scope>
    <source>
        <strain evidence="2 3">SAG 48.87</strain>
    </source>
</reference>
<evidence type="ECO:0000256" key="1">
    <source>
        <dbReference type="SAM" id="MobiDB-lite"/>
    </source>
</evidence>
<protein>
    <recommendedName>
        <fullName evidence="4">UspA domain-containing protein</fullName>
    </recommendedName>
</protein>
<dbReference type="KEGG" id="mng:MNEG_6325"/>
<feature type="region of interest" description="Disordered" evidence="1">
    <location>
        <begin position="138"/>
        <end position="157"/>
    </location>
</feature>
<feature type="region of interest" description="Disordered" evidence="1">
    <location>
        <begin position="227"/>
        <end position="252"/>
    </location>
</feature>
<gene>
    <name evidence="2" type="ORF">MNEG_6325</name>
</gene>
<dbReference type="RefSeq" id="XP_013900654.1">
    <property type="nucleotide sequence ID" value="XM_014045200.1"/>
</dbReference>
<evidence type="ECO:0008006" key="4">
    <source>
        <dbReference type="Google" id="ProtNLM"/>
    </source>
</evidence>
<evidence type="ECO:0000313" key="3">
    <source>
        <dbReference type="Proteomes" id="UP000054498"/>
    </source>
</evidence>
<dbReference type="EMBL" id="KK101236">
    <property type="protein sequence ID" value="KIZ01635.1"/>
    <property type="molecule type" value="Genomic_DNA"/>
</dbReference>
<evidence type="ECO:0000313" key="2">
    <source>
        <dbReference type="EMBL" id="KIZ01635.1"/>
    </source>
</evidence>